<dbReference type="Pfam" id="PF07690">
    <property type="entry name" value="MFS_1"/>
    <property type="match status" value="2"/>
</dbReference>
<keyword evidence="3" id="KW-1003">Cell membrane</keyword>
<feature type="transmembrane region" description="Helical" evidence="7">
    <location>
        <begin position="378"/>
        <end position="396"/>
    </location>
</feature>
<dbReference type="RefSeq" id="WP_406776766.1">
    <property type="nucleotide sequence ID" value="NZ_JBEWZG010000001.1"/>
</dbReference>
<dbReference type="PANTHER" id="PTHR23517:SF3">
    <property type="entry name" value="INTEGRAL MEMBRANE TRANSPORT PROTEIN"/>
    <property type="match status" value="1"/>
</dbReference>
<keyword evidence="4 7" id="KW-0812">Transmembrane</keyword>
<reference evidence="9 10" key="1">
    <citation type="submission" date="2024-07" db="EMBL/GenBank/DDBJ databases">
        <authorList>
            <person name="Pitt A."/>
            <person name="Hahn M.W."/>
        </authorList>
    </citation>
    <scope>NUCLEOTIDE SEQUENCE [LARGE SCALE GENOMIC DNA]</scope>
    <source>
        <strain evidence="9 10">2-AUSEE-184A6</strain>
    </source>
</reference>
<keyword evidence="6 7" id="KW-0472">Membrane</keyword>
<feature type="transmembrane region" description="Helical" evidence="7">
    <location>
        <begin position="312"/>
        <end position="335"/>
    </location>
</feature>
<feature type="transmembrane region" description="Helical" evidence="7">
    <location>
        <begin position="145"/>
        <end position="166"/>
    </location>
</feature>
<evidence type="ECO:0000256" key="2">
    <source>
        <dbReference type="ARBA" id="ARBA00022448"/>
    </source>
</evidence>
<dbReference type="InterPro" id="IPR050171">
    <property type="entry name" value="MFS_Transporters"/>
</dbReference>
<dbReference type="SUPFAM" id="SSF103473">
    <property type="entry name" value="MFS general substrate transporter"/>
    <property type="match status" value="1"/>
</dbReference>
<organism evidence="9 10">
    <name type="scientific">Aquirufa novilacunae</name>
    <dbReference type="NCBI Taxonomy" id="3139305"/>
    <lineage>
        <taxon>Bacteria</taxon>
        <taxon>Pseudomonadati</taxon>
        <taxon>Bacteroidota</taxon>
        <taxon>Cytophagia</taxon>
        <taxon>Cytophagales</taxon>
        <taxon>Flectobacillaceae</taxon>
        <taxon>Aquirufa</taxon>
    </lineage>
</organism>
<evidence type="ECO:0000256" key="1">
    <source>
        <dbReference type="ARBA" id="ARBA00004651"/>
    </source>
</evidence>
<dbReference type="Proteomes" id="UP001623559">
    <property type="component" value="Unassembled WGS sequence"/>
</dbReference>
<dbReference type="PANTHER" id="PTHR23517">
    <property type="entry name" value="RESISTANCE PROTEIN MDTM, PUTATIVE-RELATED-RELATED"/>
    <property type="match status" value="1"/>
</dbReference>
<dbReference type="InterPro" id="IPR011701">
    <property type="entry name" value="MFS"/>
</dbReference>
<protein>
    <submittedName>
        <fullName evidence="9">MFS transporter</fullName>
    </submittedName>
</protein>
<dbReference type="EMBL" id="JBEWZG010000001">
    <property type="protein sequence ID" value="MFL0205162.1"/>
    <property type="molecule type" value="Genomic_DNA"/>
</dbReference>
<feature type="domain" description="Major facilitator superfamily (MFS) profile" evidence="8">
    <location>
        <begin position="14"/>
        <end position="398"/>
    </location>
</feature>
<sequence>MEVKLGLKENWQQFSLLVLVNAFVGGMIGLERSILPRLASEEFQMASHTAIFSFIVVFGIVKAVTNYFAGHFANAVGRRRLLIYGWLFAIPIPFLLMWAPSWNWIILANVLLGINQGLAWSSTVTMKIDLVGDKQRGLAMGINEFAGYLSVGLVALLTAWIANAYGIRPYPFYVGIVFVVLGLALSSIWVKDTQLFVHKAAAESSVPLLKNRFWDTSVLHRNLGAITQAGLVNNLNDGMIWGLFPILLAAKGFSLADIGLITAIYPLVWGLAQLGTGRLSDFICQKDLLVIGMLLQGVAILGLLWAEAFFVYAALSFVLGLGTAVVYPTFLASIAQNTHPTDRAASLGIFRLWRDLGYAFGAILTGILADYFELNVSIIVIGCLTVASAGVLKVRMTC</sequence>
<dbReference type="InterPro" id="IPR020846">
    <property type="entry name" value="MFS_dom"/>
</dbReference>
<evidence type="ECO:0000313" key="9">
    <source>
        <dbReference type="EMBL" id="MFL0205162.1"/>
    </source>
</evidence>
<evidence type="ECO:0000256" key="6">
    <source>
        <dbReference type="ARBA" id="ARBA00023136"/>
    </source>
</evidence>
<feature type="transmembrane region" description="Helical" evidence="7">
    <location>
        <begin position="288"/>
        <end position="306"/>
    </location>
</feature>
<feature type="transmembrane region" description="Helical" evidence="7">
    <location>
        <begin position="12"/>
        <end position="30"/>
    </location>
</feature>
<feature type="transmembrane region" description="Helical" evidence="7">
    <location>
        <begin position="356"/>
        <end position="372"/>
    </location>
</feature>
<dbReference type="InterPro" id="IPR036259">
    <property type="entry name" value="MFS_trans_sf"/>
</dbReference>
<name>A0ABW8SSH2_9BACT</name>
<feature type="transmembrane region" description="Helical" evidence="7">
    <location>
        <begin position="104"/>
        <end position="124"/>
    </location>
</feature>
<evidence type="ECO:0000256" key="4">
    <source>
        <dbReference type="ARBA" id="ARBA00022692"/>
    </source>
</evidence>
<evidence type="ECO:0000259" key="8">
    <source>
        <dbReference type="PROSITE" id="PS50850"/>
    </source>
</evidence>
<accession>A0ABW8SSH2</accession>
<keyword evidence="5 7" id="KW-1133">Transmembrane helix</keyword>
<feature type="transmembrane region" description="Helical" evidence="7">
    <location>
        <begin position="50"/>
        <end position="69"/>
    </location>
</feature>
<evidence type="ECO:0000256" key="7">
    <source>
        <dbReference type="SAM" id="Phobius"/>
    </source>
</evidence>
<evidence type="ECO:0000313" key="10">
    <source>
        <dbReference type="Proteomes" id="UP001623559"/>
    </source>
</evidence>
<keyword evidence="2" id="KW-0813">Transport</keyword>
<dbReference type="Gene3D" id="1.20.1250.20">
    <property type="entry name" value="MFS general substrate transporter like domains"/>
    <property type="match status" value="2"/>
</dbReference>
<comment type="caution">
    <text evidence="9">The sequence shown here is derived from an EMBL/GenBank/DDBJ whole genome shotgun (WGS) entry which is preliminary data.</text>
</comment>
<proteinExistence type="predicted"/>
<comment type="subcellular location">
    <subcellularLocation>
        <location evidence="1">Cell membrane</location>
        <topology evidence="1">Multi-pass membrane protein</topology>
    </subcellularLocation>
</comment>
<evidence type="ECO:0000256" key="3">
    <source>
        <dbReference type="ARBA" id="ARBA00022475"/>
    </source>
</evidence>
<evidence type="ECO:0000256" key="5">
    <source>
        <dbReference type="ARBA" id="ARBA00022989"/>
    </source>
</evidence>
<gene>
    <name evidence="9" type="ORF">V7S74_00245</name>
</gene>
<feature type="transmembrane region" description="Helical" evidence="7">
    <location>
        <begin position="81"/>
        <end position="98"/>
    </location>
</feature>
<dbReference type="PROSITE" id="PS50850">
    <property type="entry name" value="MFS"/>
    <property type="match status" value="1"/>
</dbReference>
<feature type="transmembrane region" description="Helical" evidence="7">
    <location>
        <begin position="172"/>
        <end position="190"/>
    </location>
</feature>